<keyword evidence="6 7" id="KW-0472">Membrane</keyword>
<keyword evidence="2 7" id="KW-0813">Transport</keyword>
<comment type="caution">
    <text evidence="9">The sequence shown here is derived from an EMBL/GenBank/DDBJ whole genome shotgun (WGS) entry which is preliminary data.</text>
</comment>
<evidence type="ECO:0000256" key="7">
    <source>
        <dbReference type="RuleBase" id="RU363032"/>
    </source>
</evidence>
<dbReference type="Proteomes" id="UP000478417">
    <property type="component" value="Unassembled WGS sequence"/>
</dbReference>
<comment type="subcellular location">
    <subcellularLocation>
        <location evidence="1 7">Cell membrane</location>
        <topology evidence="1 7">Multi-pass membrane protein</topology>
    </subcellularLocation>
</comment>
<sequence length="261" mass="28787">MKALISLRRLPDAWASFILVFALSGLLFTPYPSREQAFRDRALEGPSWAHPLGIDGLGRDFFSRLWEGSGHTVALAVIALLITLGVAALLVSIERIFPNSIGRFVRMGVGLWVAFPVIFIGLLLLVFLNPSPFTLVLAVGFGNLAFAFRQLRVFWMATRNALYVQSSEVLGSRGWALFRWAIWPNLVPDIFALARLLFAMSALELSGLAFLGLIGDPDFAELGAILKQNQPYLYQAPALAILPGAILSLILLSVHLSRFHR</sequence>
<dbReference type="Pfam" id="PF00528">
    <property type="entry name" value="BPD_transp_1"/>
    <property type="match status" value="1"/>
</dbReference>
<evidence type="ECO:0000259" key="8">
    <source>
        <dbReference type="PROSITE" id="PS50928"/>
    </source>
</evidence>
<name>A0A6B2LWP2_9BACT</name>
<dbReference type="AlphaFoldDB" id="A0A6B2LWP2"/>
<dbReference type="PANTHER" id="PTHR43386:SF1">
    <property type="entry name" value="D,D-DIPEPTIDE TRANSPORT SYSTEM PERMEASE PROTEIN DDPC-RELATED"/>
    <property type="match status" value="1"/>
</dbReference>
<keyword evidence="5 7" id="KW-1133">Transmembrane helix</keyword>
<dbReference type="PANTHER" id="PTHR43386">
    <property type="entry name" value="OLIGOPEPTIDE TRANSPORT SYSTEM PERMEASE PROTEIN APPC"/>
    <property type="match status" value="1"/>
</dbReference>
<keyword evidence="10" id="KW-1185">Reference proteome</keyword>
<feature type="transmembrane region" description="Helical" evidence="7">
    <location>
        <begin position="133"/>
        <end position="151"/>
    </location>
</feature>
<keyword evidence="3" id="KW-1003">Cell membrane</keyword>
<evidence type="ECO:0000256" key="3">
    <source>
        <dbReference type="ARBA" id="ARBA00022475"/>
    </source>
</evidence>
<feature type="transmembrane region" description="Helical" evidence="7">
    <location>
        <begin position="192"/>
        <end position="214"/>
    </location>
</feature>
<dbReference type="PROSITE" id="PS50928">
    <property type="entry name" value="ABC_TM1"/>
    <property type="match status" value="1"/>
</dbReference>
<reference evidence="9 10" key="1">
    <citation type="submission" date="2020-02" db="EMBL/GenBank/DDBJ databases">
        <title>Albibacoteraceae fam. nov., the first described family within the subdivision 4 Verrucomicrobia.</title>
        <authorList>
            <person name="Xi F."/>
        </authorList>
    </citation>
    <scope>NUCLEOTIDE SEQUENCE [LARGE SCALE GENOMIC DNA]</scope>
    <source>
        <strain evidence="9 10">CK1056</strain>
    </source>
</reference>
<dbReference type="RefSeq" id="WP_163961208.1">
    <property type="nucleotide sequence ID" value="NZ_JAAGNX010000001.1"/>
</dbReference>
<gene>
    <name evidence="9" type="ORF">G0Q06_00025</name>
</gene>
<dbReference type="InterPro" id="IPR000515">
    <property type="entry name" value="MetI-like"/>
</dbReference>
<dbReference type="InterPro" id="IPR050366">
    <property type="entry name" value="BP-dependent_transpt_permease"/>
</dbReference>
<dbReference type="InterPro" id="IPR035906">
    <property type="entry name" value="MetI-like_sf"/>
</dbReference>
<evidence type="ECO:0000313" key="9">
    <source>
        <dbReference type="EMBL" id="NDV60831.1"/>
    </source>
</evidence>
<dbReference type="GO" id="GO:0005886">
    <property type="term" value="C:plasma membrane"/>
    <property type="evidence" value="ECO:0007669"/>
    <property type="project" value="UniProtKB-SubCell"/>
</dbReference>
<organism evidence="9 10">
    <name type="scientific">Oceanipulchritudo coccoides</name>
    <dbReference type="NCBI Taxonomy" id="2706888"/>
    <lineage>
        <taxon>Bacteria</taxon>
        <taxon>Pseudomonadati</taxon>
        <taxon>Verrucomicrobiota</taxon>
        <taxon>Opitutia</taxon>
        <taxon>Puniceicoccales</taxon>
        <taxon>Oceanipulchritudinaceae</taxon>
        <taxon>Oceanipulchritudo</taxon>
    </lineage>
</organism>
<keyword evidence="4 7" id="KW-0812">Transmembrane</keyword>
<evidence type="ECO:0000256" key="4">
    <source>
        <dbReference type="ARBA" id="ARBA00022692"/>
    </source>
</evidence>
<evidence type="ECO:0000256" key="5">
    <source>
        <dbReference type="ARBA" id="ARBA00022989"/>
    </source>
</evidence>
<feature type="transmembrane region" description="Helical" evidence="7">
    <location>
        <begin position="12"/>
        <end position="31"/>
    </location>
</feature>
<evidence type="ECO:0000256" key="1">
    <source>
        <dbReference type="ARBA" id="ARBA00004651"/>
    </source>
</evidence>
<feature type="domain" description="ABC transmembrane type-1" evidence="8">
    <location>
        <begin position="69"/>
        <end position="258"/>
    </location>
</feature>
<accession>A0A6B2LWP2</accession>
<evidence type="ECO:0000256" key="6">
    <source>
        <dbReference type="ARBA" id="ARBA00023136"/>
    </source>
</evidence>
<dbReference type="EMBL" id="JAAGNX010000001">
    <property type="protein sequence ID" value="NDV60831.1"/>
    <property type="molecule type" value="Genomic_DNA"/>
</dbReference>
<feature type="transmembrane region" description="Helical" evidence="7">
    <location>
        <begin position="234"/>
        <end position="256"/>
    </location>
</feature>
<comment type="similarity">
    <text evidence="7">Belongs to the binding-protein-dependent transport system permease family.</text>
</comment>
<dbReference type="Gene3D" id="1.10.3720.10">
    <property type="entry name" value="MetI-like"/>
    <property type="match status" value="1"/>
</dbReference>
<feature type="transmembrane region" description="Helical" evidence="7">
    <location>
        <begin position="73"/>
        <end position="92"/>
    </location>
</feature>
<dbReference type="CDD" id="cd06261">
    <property type="entry name" value="TM_PBP2"/>
    <property type="match status" value="1"/>
</dbReference>
<dbReference type="SUPFAM" id="SSF161098">
    <property type="entry name" value="MetI-like"/>
    <property type="match status" value="1"/>
</dbReference>
<feature type="transmembrane region" description="Helical" evidence="7">
    <location>
        <begin position="104"/>
        <end position="127"/>
    </location>
</feature>
<evidence type="ECO:0000256" key="2">
    <source>
        <dbReference type="ARBA" id="ARBA00022448"/>
    </source>
</evidence>
<dbReference type="GO" id="GO:0055085">
    <property type="term" value="P:transmembrane transport"/>
    <property type="evidence" value="ECO:0007669"/>
    <property type="project" value="InterPro"/>
</dbReference>
<protein>
    <submittedName>
        <fullName evidence="9">ABC transporter permease</fullName>
    </submittedName>
</protein>
<evidence type="ECO:0000313" key="10">
    <source>
        <dbReference type="Proteomes" id="UP000478417"/>
    </source>
</evidence>
<proteinExistence type="inferred from homology"/>